<gene>
    <name evidence="1" type="ORF">A6F49_12525</name>
</gene>
<proteinExistence type="predicted"/>
<reference evidence="1 2" key="1">
    <citation type="submission" date="2016-04" db="EMBL/GenBank/DDBJ databases">
        <title>First whole genome shotgun sequence of the bacterium Enteractinococcus sp. strain UASWS1574.</title>
        <authorList>
            <person name="Crovadore J."/>
            <person name="Chablais R."/>
            <person name="Lefort F."/>
        </authorList>
    </citation>
    <scope>NUCLEOTIDE SEQUENCE [LARGE SCALE GENOMIC DNA]</scope>
    <source>
        <strain evidence="1 2">UASWS1574</strain>
    </source>
</reference>
<name>A0A1B7LY32_9MICC</name>
<dbReference type="AlphaFoldDB" id="A0A1B7LY32"/>
<keyword evidence="2" id="KW-1185">Reference proteome</keyword>
<comment type="caution">
    <text evidence="1">The sequence shown here is derived from an EMBL/GenBank/DDBJ whole genome shotgun (WGS) entry which is preliminary data.</text>
</comment>
<evidence type="ECO:0000313" key="2">
    <source>
        <dbReference type="Proteomes" id="UP000078292"/>
    </source>
</evidence>
<sequence length="100" mass="11091">MVYRPGFKIDPTSRPTTMESITMTTATMSKAEQLETLRANLRDLITASGKTLQEIIDHTGISRTTLYTRLNVEGSAIPIDELHKIWTVCGNPGNISDLLK</sequence>
<organism evidence="1 2">
    <name type="scientific">Enteractinococcus helveticum</name>
    <dbReference type="NCBI Taxonomy" id="1837282"/>
    <lineage>
        <taxon>Bacteria</taxon>
        <taxon>Bacillati</taxon>
        <taxon>Actinomycetota</taxon>
        <taxon>Actinomycetes</taxon>
        <taxon>Micrococcales</taxon>
        <taxon>Micrococcaceae</taxon>
    </lineage>
</organism>
<protein>
    <submittedName>
        <fullName evidence="1">Uncharacterized protein</fullName>
    </submittedName>
</protein>
<dbReference type="Proteomes" id="UP000078292">
    <property type="component" value="Unassembled WGS sequence"/>
</dbReference>
<evidence type="ECO:0000313" key="1">
    <source>
        <dbReference type="EMBL" id="OAV60206.1"/>
    </source>
</evidence>
<dbReference type="EMBL" id="LXEY01000020">
    <property type="protein sequence ID" value="OAV60206.1"/>
    <property type="molecule type" value="Genomic_DNA"/>
</dbReference>
<accession>A0A1B7LY32</accession>